<evidence type="ECO:0000313" key="8">
    <source>
        <dbReference type="EMBL" id="MBB6334186.1"/>
    </source>
</evidence>
<dbReference type="SUPFAM" id="SSF50715">
    <property type="entry name" value="Ribosomal protein L25-like"/>
    <property type="match status" value="1"/>
</dbReference>
<dbReference type="CDD" id="cd00495">
    <property type="entry name" value="Ribosomal_L25_TL5_CTC"/>
    <property type="match status" value="1"/>
</dbReference>
<dbReference type="Pfam" id="PF14693">
    <property type="entry name" value="Ribosomal_TL5_C"/>
    <property type="match status" value="1"/>
</dbReference>
<evidence type="ECO:0000259" key="6">
    <source>
        <dbReference type="Pfam" id="PF01386"/>
    </source>
</evidence>
<evidence type="ECO:0000256" key="4">
    <source>
        <dbReference type="ARBA" id="ARBA00023274"/>
    </source>
</evidence>
<proteinExistence type="inferred from homology"/>
<dbReference type="RefSeq" id="WP_184451993.1">
    <property type="nucleotide sequence ID" value="NZ_JACHMK010000001.1"/>
</dbReference>
<dbReference type="InterPro" id="IPR037121">
    <property type="entry name" value="Ribosomal_bL25_C"/>
</dbReference>
<feature type="domain" description="Large ribosomal subunit protein bL25 L25" evidence="6">
    <location>
        <begin position="7"/>
        <end position="92"/>
    </location>
</feature>
<dbReference type="PANTHER" id="PTHR33284:SF1">
    <property type="entry name" value="RIBOSOMAL PROTEIN L25_GLN-TRNA SYNTHETASE, ANTI-CODON-BINDING DOMAIN-CONTAINING PROTEIN"/>
    <property type="match status" value="1"/>
</dbReference>
<dbReference type="GO" id="GO:0008097">
    <property type="term" value="F:5S rRNA binding"/>
    <property type="evidence" value="ECO:0007669"/>
    <property type="project" value="InterPro"/>
</dbReference>
<feature type="domain" description="Large ribosomal subunit protein bL25 beta" evidence="7">
    <location>
        <begin position="100"/>
        <end position="178"/>
    </location>
</feature>
<comment type="function">
    <text evidence="5">This is one of the proteins that binds to the 5S RNA in the ribosome where it forms part of the central protuberance.</text>
</comment>
<organism evidence="8 9">
    <name type="scientific">Schaalia hyovaginalis</name>
    <dbReference type="NCBI Taxonomy" id="29316"/>
    <lineage>
        <taxon>Bacteria</taxon>
        <taxon>Bacillati</taxon>
        <taxon>Actinomycetota</taxon>
        <taxon>Actinomycetes</taxon>
        <taxon>Actinomycetales</taxon>
        <taxon>Actinomycetaceae</taxon>
        <taxon>Schaalia</taxon>
    </lineage>
</organism>
<dbReference type="GO" id="GO:0022625">
    <property type="term" value="C:cytosolic large ribosomal subunit"/>
    <property type="evidence" value="ECO:0007669"/>
    <property type="project" value="TreeGrafter"/>
</dbReference>
<dbReference type="GO" id="GO:0006412">
    <property type="term" value="P:translation"/>
    <property type="evidence" value="ECO:0007669"/>
    <property type="project" value="UniProtKB-UniRule"/>
</dbReference>
<evidence type="ECO:0000256" key="5">
    <source>
        <dbReference type="HAMAP-Rule" id="MF_01334"/>
    </source>
</evidence>
<evidence type="ECO:0000256" key="1">
    <source>
        <dbReference type="ARBA" id="ARBA00022730"/>
    </source>
</evidence>
<name>A0A923E5V9_9ACTO</name>
<comment type="subunit">
    <text evidence="5">Part of the 50S ribosomal subunit; part of the 5S rRNA/L5/L18/L25 subcomplex. Contacts the 5S rRNA. Binds to the 5S rRNA independently of L5 and L18.</text>
</comment>
<evidence type="ECO:0000256" key="2">
    <source>
        <dbReference type="ARBA" id="ARBA00022884"/>
    </source>
</evidence>
<dbReference type="HAMAP" id="MF_01334">
    <property type="entry name" value="Ribosomal_bL25_CTC"/>
    <property type="match status" value="1"/>
</dbReference>
<protein>
    <recommendedName>
        <fullName evidence="5">Large ribosomal subunit protein bL25</fullName>
    </recommendedName>
    <alternativeName>
        <fullName evidence="5">General stress protein CTC</fullName>
    </alternativeName>
</protein>
<dbReference type="NCBIfam" id="NF004131">
    <property type="entry name" value="PRK05618.2-1"/>
    <property type="match status" value="1"/>
</dbReference>
<keyword evidence="9" id="KW-1185">Reference proteome</keyword>
<dbReference type="EMBL" id="JACHMK010000001">
    <property type="protein sequence ID" value="MBB6334186.1"/>
    <property type="molecule type" value="Genomic_DNA"/>
</dbReference>
<gene>
    <name evidence="5" type="primary">rplY</name>
    <name evidence="5" type="synonym">ctc</name>
    <name evidence="8" type="ORF">HD592_000751</name>
</gene>
<dbReference type="Pfam" id="PF01386">
    <property type="entry name" value="Ribosomal_L25p"/>
    <property type="match status" value="1"/>
</dbReference>
<dbReference type="NCBIfam" id="NF004612">
    <property type="entry name" value="PRK05943.1"/>
    <property type="match status" value="1"/>
</dbReference>
<dbReference type="InterPro" id="IPR020057">
    <property type="entry name" value="Ribosomal_bL25_b-dom"/>
</dbReference>
<dbReference type="InterPro" id="IPR020930">
    <property type="entry name" value="Ribosomal_uL5_bac-type"/>
</dbReference>
<sequence>MSDTPILDAQTRSEFGKGAARRARRAGLVPAVVYGHGGEPVHVDVPGHDLFLIVRGNKNALVDLKIDGKSQLVLVKDVQRHPVSRNLLHADFLAVKAGEKVDVEVAIVVVGEPVPGTQATVEEHTVTVKASATAIPESIEVDVTGIEAGTVIRAADLVLPSGVESELDPERDIVVVTEIEAEAEEAPAVEAE</sequence>
<evidence type="ECO:0000259" key="7">
    <source>
        <dbReference type="Pfam" id="PF14693"/>
    </source>
</evidence>
<dbReference type="AlphaFoldDB" id="A0A923E5V9"/>
<dbReference type="InterPro" id="IPR029751">
    <property type="entry name" value="Ribosomal_L25_dom"/>
</dbReference>
<dbReference type="InterPro" id="IPR020056">
    <property type="entry name" value="Rbsml_bL25/Gln-tRNA_synth_N"/>
</dbReference>
<dbReference type="InterPro" id="IPR011035">
    <property type="entry name" value="Ribosomal_bL25/Gln-tRNA_synth"/>
</dbReference>
<keyword evidence="3 5" id="KW-0689">Ribosomal protein</keyword>
<comment type="similarity">
    <text evidence="5">Belongs to the bacterial ribosomal protein bL25 family. CTC subfamily.</text>
</comment>
<keyword evidence="2 5" id="KW-0694">RNA-binding</keyword>
<dbReference type="PANTHER" id="PTHR33284">
    <property type="entry name" value="RIBOSOMAL PROTEIN L25/GLN-TRNA SYNTHETASE, ANTI-CODON-BINDING DOMAIN-CONTAINING PROTEIN"/>
    <property type="match status" value="1"/>
</dbReference>
<dbReference type="Proteomes" id="UP000617426">
    <property type="component" value="Unassembled WGS sequence"/>
</dbReference>
<evidence type="ECO:0000313" key="9">
    <source>
        <dbReference type="Proteomes" id="UP000617426"/>
    </source>
</evidence>
<dbReference type="NCBIfam" id="TIGR00731">
    <property type="entry name" value="bL25_bact_ctc"/>
    <property type="match status" value="1"/>
</dbReference>
<reference evidence="8" key="1">
    <citation type="submission" date="2020-08" db="EMBL/GenBank/DDBJ databases">
        <title>Sequencing the genomes of 1000 actinobacteria strains.</title>
        <authorList>
            <person name="Klenk H.-P."/>
        </authorList>
    </citation>
    <scope>NUCLEOTIDE SEQUENCE</scope>
    <source>
        <strain evidence="8">DSM 10695</strain>
    </source>
</reference>
<comment type="caution">
    <text evidence="8">The sequence shown here is derived from an EMBL/GenBank/DDBJ whole genome shotgun (WGS) entry which is preliminary data.</text>
</comment>
<dbReference type="GO" id="GO:0003735">
    <property type="term" value="F:structural constituent of ribosome"/>
    <property type="evidence" value="ECO:0007669"/>
    <property type="project" value="InterPro"/>
</dbReference>
<dbReference type="InterPro" id="IPR001021">
    <property type="entry name" value="Ribosomal_bL25_long"/>
</dbReference>
<keyword evidence="4 5" id="KW-0687">Ribonucleoprotein</keyword>
<dbReference type="Gene3D" id="2.40.240.10">
    <property type="entry name" value="Ribosomal Protein L25, Chain P"/>
    <property type="match status" value="1"/>
</dbReference>
<dbReference type="Gene3D" id="2.170.120.20">
    <property type="entry name" value="Ribosomal protein L25, beta domain"/>
    <property type="match status" value="1"/>
</dbReference>
<accession>A0A923E5V9</accession>
<evidence type="ECO:0000256" key="3">
    <source>
        <dbReference type="ARBA" id="ARBA00022980"/>
    </source>
</evidence>
<keyword evidence="1 5" id="KW-0699">rRNA-binding</keyword>